<dbReference type="SUPFAM" id="SSF102114">
    <property type="entry name" value="Radical SAM enzymes"/>
    <property type="match status" value="1"/>
</dbReference>
<dbReference type="InterPro" id="IPR038135">
    <property type="entry name" value="Methylthiotransferase_N_sf"/>
</dbReference>
<dbReference type="SFLD" id="SFLDF00274">
    <property type="entry name" value="ribosomal_protein_S12_methylth"/>
    <property type="match status" value="1"/>
</dbReference>
<evidence type="ECO:0000256" key="4">
    <source>
        <dbReference type="ARBA" id="ARBA00022691"/>
    </source>
</evidence>
<dbReference type="Proteomes" id="UP000257067">
    <property type="component" value="Unassembled WGS sequence"/>
</dbReference>
<comment type="function">
    <text evidence="8">Catalyzes the methylthiolation of an aspartic acid residue of ribosomal protein uS12.</text>
</comment>
<dbReference type="SMART" id="SM00729">
    <property type="entry name" value="Elp3"/>
    <property type="match status" value="1"/>
</dbReference>
<feature type="binding site" evidence="8">
    <location>
        <position position="158"/>
    </location>
    <ligand>
        <name>[4Fe-4S] cluster</name>
        <dbReference type="ChEBI" id="CHEBI:49883"/>
        <label>2</label>
        <note>4Fe-4S-S-AdoMet</note>
    </ligand>
</feature>
<protein>
    <recommendedName>
        <fullName evidence="8">Ribosomal protein uS12 methylthiotransferase RimO</fullName>
        <shortName evidence="8">uS12 MTTase</shortName>
        <shortName evidence="8">uS12 methylthiotransferase</shortName>
        <ecNumber evidence="8">2.8.4.4</ecNumber>
    </recommendedName>
    <alternativeName>
        <fullName evidence="8">Ribosomal protein uS12 (aspartate-C(3))-methylthiotransferase</fullName>
    </alternativeName>
    <alternativeName>
        <fullName evidence="8">Ribosome maturation factor RimO</fullName>
    </alternativeName>
</protein>
<feature type="binding site" evidence="8">
    <location>
        <position position="161"/>
    </location>
    <ligand>
        <name>[4Fe-4S] cluster</name>
        <dbReference type="ChEBI" id="CHEBI:49883"/>
        <label>2</label>
        <note>4Fe-4S-S-AdoMet</note>
    </ligand>
</feature>
<dbReference type="PANTHER" id="PTHR43837">
    <property type="entry name" value="RIBOSOMAL PROTEIN S12 METHYLTHIOTRANSFERASE RIMO"/>
    <property type="match status" value="1"/>
</dbReference>
<evidence type="ECO:0000256" key="2">
    <source>
        <dbReference type="ARBA" id="ARBA00022490"/>
    </source>
</evidence>
<name>A0A3D8IZS1_9HELI</name>
<evidence type="ECO:0000256" key="3">
    <source>
        <dbReference type="ARBA" id="ARBA00022679"/>
    </source>
</evidence>
<dbReference type="InterPro" id="IPR020612">
    <property type="entry name" value="Methylthiotransferase_CS"/>
</dbReference>
<feature type="domain" description="MTTase N-terminal" evidence="9">
    <location>
        <begin position="11"/>
        <end position="123"/>
    </location>
</feature>
<evidence type="ECO:0000256" key="6">
    <source>
        <dbReference type="ARBA" id="ARBA00023004"/>
    </source>
</evidence>
<dbReference type="GO" id="GO:0005829">
    <property type="term" value="C:cytosol"/>
    <property type="evidence" value="ECO:0007669"/>
    <property type="project" value="TreeGrafter"/>
</dbReference>
<evidence type="ECO:0000256" key="8">
    <source>
        <dbReference type="HAMAP-Rule" id="MF_01865"/>
    </source>
</evidence>
<dbReference type="CDD" id="cd01335">
    <property type="entry name" value="Radical_SAM"/>
    <property type="match status" value="1"/>
</dbReference>
<evidence type="ECO:0000259" key="9">
    <source>
        <dbReference type="PROSITE" id="PS51449"/>
    </source>
</evidence>
<organism evidence="11 12">
    <name type="scientific">Helicobacter cholecystus</name>
    <dbReference type="NCBI Taxonomy" id="45498"/>
    <lineage>
        <taxon>Bacteria</taxon>
        <taxon>Pseudomonadati</taxon>
        <taxon>Campylobacterota</taxon>
        <taxon>Epsilonproteobacteria</taxon>
        <taxon>Campylobacterales</taxon>
        <taxon>Helicobacteraceae</taxon>
        <taxon>Helicobacter</taxon>
    </lineage>
</organism>
<reference evidence="11 12" key="1">
    <citation type="submission" date="2018-04" db="EMBL/GenBank/DDBJ databases">
        <title>Novel Campyloabacter and Helicobacter Species and Strains.</title>
        <authorList>
            <person name="Mannion A.J."/>
            <person name="Shen Z."/>
            <person name="Fox J.G."/>
        </authorList>
    </citation>
    <scope>NUCLEOTIDE SEQUENCE [LARGE SCALE GENOMIC DNA]</scope>
    <source>
        <strain evidence="11 12">ATCC 700242</strain>
    </source>
</reference>
<evidence type="ECO:0000313" key="12">
    <source>
        <dbReference type="Proteomes" id="UP000257067"/>
    </source>
</evidence>
<dbReference type="AlphaFoldDB" id="A0A3D8IZS1"/>
<dbReference type="InterPro" id="IPR005839">
    <property type="entry name" value="Methylthiotransferase"/>
</dbReference>
<dbReference type="InterPro" id="IPR023404">
    <property type="entry name" value="rSAM_horseshoe"/>
</dbReference>
<dbReference type="GO" id="GO:0006400">
    <property type="term" value="P:tRNA modification"/>
    <property type="evidence" value="ECO:0007669"/>
    <property type="project" value="InterPro"/>
</dbReference>
<dbReference type="InterPro" id="IPR013848">
    <property type="entry name" value="Methylthiotransferase_N"/>
</dbReference>
<dbReference type="InterPro" id="IPR005840">
    <property type="entry name" value="Ribosomal_uS12_MeSTrfase_RimO"/>
</dbReference>
<evidence type="ECO:0000256" key="1">
    <source>
        <dbReference type="ARBA" id="ARBA00022485"/>
    </source>
</evidence>
<sequence length="447" mass="50630">MGQYGEVRVGKKLHLISLGCTKNLIDSEVMLGALREYHITDEVSEADVIIVNTCGFISAAKQESINTILEVSSRRKKGALLVASGCLSERYHKELLQEMPEIDIITGVGDYDKINEMINQKKGFLSHKVFLSENAERVITGSSIHAYVKLSEGCNQTCSFCSIPSFKGKLHSRSIESALKEVNALVERGYKDFSFVAQDSSSYLRDWGQKRGLIDFIDALETQSKAKSARILYLYPSTTTLELIQRIADSKIVQNYFDMPIQHISESMLKRMHRGVGRERHIELLRAMRAVPHSFVRTTVIVGHPQESEEEFEELCQFISEFQFDAINVFAYSSEEGTKAHAMDGHISTKVINSRITKLNKIITAQQKEQKKQMLGKRFEGIVEGRSEESEYFYSARLLPWAPQIDGEILVNEIQIEGLEELQAGYYTLEISDVKEDFVFAKILSKL</sequence>
<feature type="domain" description="Radical SAM core" evidence="10">
    <location>
        <begin position="140"/>
        <end position="372"/>
    </location>
</feature>
<dbReference type="Pfam" id="PF00919">
    <property type="entry name" value="UPF0004"/>
    <property type="match status" value="1"/>
</dbReference>
<dbReference type="GO" id="GO:0051539">
    <property type="term" value="F:4 iron, 4 sulfur cluster binding"/>
    <property type="evidence" value="ECO:0007669"/>
    <property type="project" value="UniProtKB-UniRule"/>
</dbReference>
<comment type="caution">
    <text evidence="11">The sequence shown here is derived from an EMBL/GenBank/DDBJ whole genome shotgun (WGS) entry which is preliminary data.</text>
</comment>
<dbReference type="NCBIfam" id="TIGR00089">
    <property type="entry name" value="MiaB/RimO family radical SAM methylthiotransferase"/>
    <property type="match status" value="1"/>
</dbReference>
<dbReference type="OrthoDB" id="9805215at2"/>
<keyword evidence="3 8" id="KW-0808">Transferase</keyword>
<keyword evidence="2 8" id="KW-0963">Cytoplasm</keyword>
<dbReference type="EC" id="2.8.4.4" evidence="8"/>
<keyword evidence="11" id="KW-0687">Ribonucleoprotein</keyword>
<dbReference type="EMBL" id="NXLU01000001">
    <property type="protein sequence ID" value="RDU70051.1"/>
    <property type="molecule type" value="Genomic_DNA"/>
</dbReference>
<comment type="similarity">
    <text evidence="8">Belongs to the methylthiotransferase family. RimO subfamily.</text>
</comment>
<comment type="catalytic activity">
    <reaction evidence="8">
        <text>L-aspartate(89)-[ribosomal protein uS12]-hydrogen + (sulfur carrier)-SH + AH2 + 2 S-adenosyl-L-methionine = 3-methylsulfanyl-L-aspartate(89)-[ribosomal protein uS12]-hydrogen + (sulfur carrier)-H + 5'-deoxyadenosine + L-methionine + A + S-adenosyl-L-homocysteine + 2 H(+)</text>
        <dbReference type="Rhea" id="RHEA:37087"/>
        <dbReference type="Rhea" id="RHEA-COMP:10460"/>
        <dbReference type="Rhea" id="RHEA-COMP:10461"/>
        <dbReference type="Rhea" id="RHEA-COMP:14737"/>
        <dbReference type="Rhea" id="RHEA-COMP:14739"/>
        <dbReference type="ChEBI" id="CHEBI:13193"/>
        <dbReference type="ChEBI" id="CHEBI:15378"/>
        <dbReference type="ChEBI" id="CHEBI:17319"/>
        <dbReference type="ChEBI" id="CHEBI:17499"/>
        <dbReference type="ChEBI" id="CHEBI:29917"/>
        <dbReference type="ChEBI" id="CHEBI:29961"/>
        <dbReference type="ChEBI" id="CHEBI:57844"/>
        <dbReference type="ChEBI" id="CHEBI:57856"/>
        <dbReference type="ChEBI" id="CHEBI:59789"/>
        <dbReference type="ChEBI" id="CHEBI:64428"/>
        <dbReference type="ChEBI" id="CHEBI:73599"/>
        <dbReference type="EC" id="2.8.4.4"/>
    </reaction>
</comment>
<gene>
    <name evidence="8 11" type="primary">rimO</name>
    <name evidence="11" type="ORF">CQA62_01155</name>
</gene>
<dbReference type="NCBIfam" id="TIGR01125">
    <property type="entry name" value="30S ribosomal protein S12 methylthiotransferase RimO"/>
    <property type="match status" value="1"/>
</dbReference>
<evidence type="ECO:0000259" key="10">
    <source>
        <dbReference type="PROSITE" id="PS51918"/>
    </source>
</evidence>
<keyword evidence="5 8" id="KW-0479">Metal-binding</keyword>
<keyword evidence="11" id="KW-0689">Ribosomal protein</keyword>
<feature type="binding site" evidence="8">
    <location>
        <position position="54"/>
    </location>
    <ligand>
        <name>[4Fe-4S] cluster</name>
        <dbReference type="ChEBI" id="CHEBI:49883"/>
        <label>1</label>
    </ligand>
</feature>
<comment type="cofactor">
    <cofactor evidence="8">
        <name>[4Fe-4S] cluster</name>
        <dbReference type="ChEBI" id="CHEBI:49883"/>
    </cofactor>
    <text evidence="8">Binds 2 [4Fe-4S] clusters. One cluster is coordinated with 3 cysteines and an exchangeable S-adenosyl-L-methionine.</text>
</comment>
<keyword evidence="6 8" id="KW-0408">Iron</keyword>
<dbReference type="SFLD" id="SFLDG01061">
    <property type="entry name" value="methylthiotransferase"/>
    <property type="match status" value="1"/>
</dbReference>
<dbReference type="HAMAP" id="MF_01865">
    <property type="entry name" value="MTTase_RimO"/>
    <property type="match status" value="1"/>
</dbReference>
<dbReference type="InterPro" id="IPR058240">
    <property type="entry name" value="rSAM_sf"/>
</dbReference>
<dbReference type="InterPro" id="IPR007197">
    <property type="entry name" value="rSAM"/>
</dbReference>
<dbReference type="GO" id="GO:0103039">
    <property type="term" value="F:protein methylthiotransferase activity"/>
    <property type="evidence" value="ECO:0007669"/>
    <property type="project" value="UniProtKB-EC"/>
</dbReference>
<dbReference type="GO" id="GO:0005840">
    <property type="term" value="C:ribosome"/>
    <property type="evidence" value="ECO:0007669"/>
    <property type="project" value="UniProtKB-KW"/>
</dbReference>
<dbReference type="PANTHER" id="PTHR43837:SF1">
    <property type="entry name" value="RIBOSOMAL PROTEIN US12 METHYLTHIOTRANSFERASE RIMO"/>
    <property type="match status" value="1"/>
</dbReference>
<dbReference type="GO" id="GO:0046872">
    <property type="term" value="F:metal ion binding"/>
    <property type="evidence" value="ECO:0007669"/>
    <property type="project" value="UniProtKB-KW"/>
</dbReference>
<dbReference type="Pfam" id="PF04055">
    <property type="entry name" value="Radical_SAM"/>
    <property type="match status" value="1"/>
</dbReference>
<dbReference type="GO" id="GO:0035599">
    <property type="term" value="F:aspartic acid methylthiotransferase activity"/>
    <property type="evidence" value="ECO:0007669"/>
    <property type="project" value="TreeGrafter"/>
</dbReference>
<feature type="binding site" evidence="8">
    <location>
        <position position="86"/>
    </location>
    <ligand>
        <name>[4Fe-4S] cluster</name>
        <dbReference type="ChEBI" id="CHEBI:49883"/>
        <label>1</label>
    </ligand>
</feature>
<dbReference type="PROSITE" id="PS51449">
    <property type="entry name" value="MTTASE_N"/>
    <property type="match status" value="1"/>
</dbReference>
<dbReference type="RefSeq" id="WP_104723884.1">
    <property type="nucleotide sequence ID" value="NZ_FZNE01000002.1"/>
</dbReference>
<evidence type="ECO:0000313" key="11">
    <source>
        <dbReference type="EMBL" id="RDU70051.1"/>
    </source>
</evidence>
<dbReference type="Gene3D" id="3.80.30.20">
    <property type="entry name" value="tm_1862 like domain"/>
    <property type="match status" value="1"/>
</dbReference>
<dbReference type="PROSITE" id="PS51918">
    <property type="entry name" value="RADICAL_SAM"/>
    <property type="match status" value="1"/>
</dbReference>
<comment type="subcellular location">
    <subcellularLocation>
        <location evidence="8">Cytoplasm</location>
    </subcellularLocation>
</comment>
<evidence type="ECO:0000256" key="5">
    <source>
        <dbReference type="ARBA" id="ARBA00022723"/>
    </source>
</evidence>
<dbReference type="PROSITE" id="PS01278">
    <property type="entry name" value="MTTASE_RADICAL"/>
    <property type="match status" value="1"/>
</dbReference>
<feature type="binding site" evidence="8">
    <location>
        <position position="20"/>
    </location>
    <ligand>
        <name>[4Fe-4S] cluster</name>
        <dbReference type="ChEBI" id="CHEBI:49883"/>
        <label>1</label>
    </ligand>
</feature>
<accession>A0A3D8IZS1</accession>
<keyword evidence="12" id="KW-1185">Reference proteome</keyword>
<dbReference type="SFLD" id="SFLDS00029">
    <property type="entry name" value="Radical_SAM"/>
    <property type="match status" value="1"/>
</dbReference>
<keyword evidence="1 8" id="KW-0004">4Fe-4S</keyword>
<feature type="binding site" evidence="8">
    <location>
        <position position="154"/>
    </location>
    <ligand>
        <name>[4Fe-4S] cluster</name>
        <dbReference type="ChEBI" id="CHEBI:49883"/>
        <label>2</label>
        <note>4Fe-4S-S-AdoMet</note>
    </ligand>
</feature>
<dbReference type="SFLD" id="SFLDG01082">
    <property type="entry name" value="B12-binding_domain_containing"/>
    <property type="match status" value="1"/>
</dbReference>
<keyword evidence="4 8" id="KW-0949">S-adenosyl-L-methionine</keyword>
<dbReference type="InterPro" id="IPR006638">
    <property type="entry name" value="Elp3/MiaA/NifB-like_rSAM"/>
</dbReference>
<dbReference type="Gene3D" id="3.40.50.12160">
    <property type="entry name" value="Methylthiotransferase, N-terminal domain"/>
    <property type="match status" value="1"/>
</dbReference>
<keyword evidence="7 8" id="KW-0411">Iron-sulfur</keyword>
<evidence type="ECO:0000256" key="7">
    <source>
        <dbReference type="ARBA" id="ARBA00023014"/>
    </source>
</evidence>
<proteinExistence type="inferred from homology"/>